<proteinExistence type="predicted"/>
<dbReference type="FunCoup" id="A0A0Q3EQF7">
    <property type="interactions" value="119"/>
</dbReference>
<feature type="region of interest" description="Disordered" evidence="1">
    <location>
        <begin position="113"/>
        <end position="209"/>
    </location>
</feature>
<dbReference type="Gramene" id="KQJ89646">
    <property type="protein sequence ID" value="KQJ89646"/>
    <property type="gene ID" value="BRADI_4g26976v3"/>
</dbReference>
<sequence>MTSETVTGDNSKTKAFFGVIEEIWELEYTITKIPMFRVRWTKGDKEESHRFMTMVLPPEIPREQVDPTSSGRSDPRGGKALPEFRDAAAVYPTLPEPAADLLVLVLTTAPEPAASPLPPSSSSPSPTLTSCDPTSTSSPSPTLPSPSSLSPPPTSCDPVPPSPSSPTPEPAPSSSDTEERDNERRVEESNPQPIASTAKKPRKKTPRGSHNLKEFCYVVTRHSDRGRPESPERAFATTCGAVARKYCKITDEWSDISEVVRNTCIADVARRFQVTDEWRERFLASVNIAVRNGLANWKTTARKWMDKPYEIIKKKWSSITDEAEWEKFKKESSDLAFIAKSERMRALRTSKPLNHMLGSAEKEGKKKVWRK</sequence>
<dbReference type="InParanoid" id="A0A0Q3EQF7"/>
<feature type="compositionally biased region" description="Pro residues" evidence="1">
    <location>
        <begin position="141"/>
        <end position="171"/>
    </location>
</feature>
<dbReference type="PANTHER" id="PTHR33018">
    <property type="entry name" value="OS10G0338966 PROTEIN-RELATED"/>
    <property type="match status" value="1"/>
</dbReference>
<evidence type="ECO:0000313" key="4">
    <source>
        <dbReference type="Proteomes" id="UP000008810"/>
    </source>
</evidence>
<dbReference type="EMBL" id="CM000883">
    <property type="protein sequence ID" value="KQJ89646.1"/>
    <property type="molecule type" value="Genomic_DNA"/>
</dbReference>
<reference evidence="2" key="2">
    <citation type="submission" date="2017-06" db="EMBL/GenBank/DDBJ databases">
        <title>WGS assembly of Brachypodium distachyon.</title>
        <authorList>
            <consortium name="The International Brachypodium Initiative"/>
            <person name="Lucas S."/>
            <person name="Harmon-Smith M."/>
            <person name="Lail K."/>
            <person name="Tice H."/>
            <person name="Grimwood J."/>
            <person name="Bruce D."/>
            <person name="Barry K."/>
            <person name="Shu S."/>
            <person name="Lindquist E."/>
            <person name="Wang M."/>
            <person name="Pitluck S."/>
            <person name="Vogel J.P."/>
            <person name="Garvin D.F."/>
            <person name="Mockler T.C."/>
            <person name="Schmutz J."/>
            <person name="Rokhsar D."/>
            <person name="Bevan M.W."/>
        </authorList>
    </citation>
    <scope>NUCLEOTIDE SEQUENCE</scope>
    <source>
        <strain evidence="2">Bd21</strain>
    </source>
</reference>
<gene>
    <name evidence="2" type="ORF">BRADI_4g26976v3</name>
</gene>
<organism evidence="2">
    <name type="scientific">Brachypodium distachyon</name>
    <name type="common">Purple false brome</name>
    <name type="synonym">Trachynia distachya</name>
    <dbReference type="NCBI Taxonomy" id="15368"/>
    <lineage>
        <taxon>Eukaryota</taxon>
        <taxon>Viridiplantae</taxon>
        <taxon>Streptophyta</taxon>
        <taxon>Embryophyta</taxon>
        <taxon>Tracheophyta</taxon>
        <taxon>Spermatophyta</taxon>
        <taxon>Magnoliopsida</taxon>
        <taxon>Liliopsida</taxon>
        <taxon>Poales</taxon>
        <taxon>Poaceae</taxon>
        <taxon>BOP clade</taxon>
        <taxon>Pooideae</taxon>
        <taxon>Stipodae</taxon>
        <taxon>Brachypodieae</taxon>
        <taxon>Brachypodium</taxon>
    </lineage>
</organism>
<accession>A0A0Q3EQF7</accession>
<evidence type="ECO:0000313" key="3">
    <source>
        <dbReference type="EnsemblPlants" id="KQJ89646"/>
    </source>
</evidence>
<evidence type="ECO:0000313" key="2">
    <source>
        <dbReference type="EMBL" id="KQJ89646.1"/>
    </source>
</evidence>
<dbReference type="Proteomes" id="UP000008810">
    <property type="component" value="Chromosome 4"/>
</dbReference>
<name>A0A0Q3EQF7_BRADI</name>
<feature type="compositionally biased region" description="Low complexity" evidence="1">
    <location>
        <begin position="122"/>
        <end position="140"/>
    </location>
</feature>
<evidence type="ECO:0000256" key="1">
    <source>
        <dbReference type="SAM" id="MobiDB-lite"/>
    </source>
</evidence>
<keyword evidence="4" id="KW-1185">Reference proteome</keyword>
<dbReference type="AlphaFoldDB" id="A0A0Q3EQF7"/>
<protein>
    <submittedName>
        <fullName evidence="2 3">Uncharacterized protein</fullName>
    </submittedName>
</protein>
<feature type="region of interest" description="Disordered" evidence="1">
    <location>
        <begin position="56"/>
        <end position="80"/>
    </location>
</feature>
<dbReference type="PANTHER" id="PTHR33018:SF30">
    <property type="entry name" value="OS02G0502850 PROTEIN"/>
    <property type="match status" value="1"/>
</dbReference>
<dbReference type="EnsemblPlants" id="KQJ89646">
    <property type="protein sequence ID" value="KQJ89646"/>
    <property type="gene ID" value="BRADI_4g26976v3"/>
</dbReference>
<dbReference type="OrthoDB" id="1709318at2759"/>
<reference evidence="2 3" key="1">
    <citation type="journal article" date="2010" name="Nature">
        <title>Genome sequencing and analysis of the model grass Brachypodium distachyon.</title>
        <authorList>
            <consortium name="International Brachypodium Initiative"/>
        </authorList>
    </citation>
    <scope>NUCLEOTIDE SEQUENCE [LARGE SCALE GENOMIC DNA]</scope>
    <source>
        <strain evidence="2 3">Bd21</strain>
    </source>
</reference>
<reference evidence="3" key="3">
    <citation type="submission" date="2018-08" db="UniProtKB">
        <authorList>
            <consortium name="EnsemblPlants"/>
        </authorList>
    </citation>
    <scope>IDENTIFICATION</scope>
    <source>
        <strain evidence="3">cv. Bd21</strain>
    </source>
</reference>